<dbReference type="AlphaFoldDB" id="A0A6L8Q529"/>
<organism evidence="2 3">
    <name type="scientific">Adlercreutzia equolifaciens</name>
    <dbReference type="NCBI Taxonomy" id="446660"/>
    <lineage>
        <taxon>Bacteria</taxon>
        <taxon>Bacillati</taxon>
        <taxon>Actinomycetota</taxon>
        <taxon>Coriobacteriia</taxon>
        <taxon>Eggerthellales</taxon>
        <taxon>Eggerthellaceae</taxon>
        <taxon>Adlercreutzia</taxon>
    </lineage>
</organism>
<dbReference type="InterPro" id="IPR036411">
    <property type="entry name" value="TorD-like_sf"/>
</dbReference>
<dbReference type="EMBL" id="VJNE01000013">
    <property type="protein sequence ID" value="MZG28372.1"/>
    <property type="molecule type" value="Genomic_DNA"/>
</dbReference>
<dbReference type="PANTHER" id="PTHR34227:SF11">
    <property type="entry name" value="CHAPERONE PROTEIN TORD"/>
    <property type="match status" value="1"/>
</dbReference>
<comment type="caution">
    <text evidence="2">The sequence shown here is derived from an EMBL/GenBank/DDBJ whole genome shotgun (WGS) entry which is preliminary data.</text>
</comment>
<evidence type="ECO:0000256" key="1">
    <source>
        <dbReference type="ARBA" id="ARBA00023186"/>
    </source>
</evidence>
<reference evidence="2 3" key="1">
    <citation type="submission" date="2019-07" db="EMBL/GenBank/DDBJ databases">
        <title>Draft genome sequence of Adlercreutzia equolifaciens IPLA 37004, a human intestinal strain that does not produces equol from daidzein.</title>
        <authorList>
            <person name="Vazquez L."/>
            <person name="Florez A.B."/>
            <person name="Mayo B."/>
        </authorList>
    </citation>
    <scope>NUCLEOTIDE SEQUENCE [LARGE SCALE GENOMIC DNA]</scope>
    <source>
        <strain evidence="2 3">IPLA 37004</strain>
    </source>
</reference>
<dbReference type="RefSeq" id="WP_161127962.1">
    <property type="nucleotide sequence ID" value="NZ_CBCTOK010000015.1"/>
</dbReference>
<dbReference type="InterPro" id="IPR020945">
    <property type="entry name" value="DMSO/NO3_reduct_chaperone"/>
</dbReference>
<dbReference type="PANTHER" id="PTHR34227">
    <property type="entry name" value="CHAPERONE PROTEIN YCDY"/>
    <property type="match status" value="1"/>
</dbReference>
<evidence type="ECO:0000313" key="3">
    <source>
        <dbReference type="Proteomes" id="UP000472380"/>
    </source>
</evidence>
<name>A0A6L8Q529_9ACTN</name>
<evidence type="ECO:0000313" key="2">
    <source>
        <dbReference type="EMBL" id="MZG28372.1"/>
    </source>
</evidence>
<dbReference type="Gene3D" id="1.10.3480.10">
    <property type="entry name" value="TorD-like"/>
    <property type="match status" value="1"/>
</dbReference>
<protein>
    <submittedName>
        <fullName evidence="2">Molecular chaperone TorD family protein</fullName>
    </submittedName>
</protein>
<dbReference type="SUPFAM" id="SSF89155">
    <property type="entry name" value="TorD-like"/>
    <property type="match status" value="1"/>
</dbReference>
<gene>
    <name evidence="2" type="ORF">FM068_07190</name>
</gene>
<dbReference type="Proteomes" id="UP000472380">
    <property type="component" value="Unassembled WGS sequence"/>
</dbReference>
<sequence>MKTEDAIALFASRADMYRQVAQWFFAPLSEEQIDALASQDLRGLAEEDGSPYADGYNDLYRALRLRHTGTRQALAADFTGVFYGATTEGGQTAQPFESLYRCDGGALMGESRGEVYRTLKKARLKVHEGLDLPDDHLSFDAAYEAELCDRAAALLGESDRAGALQVLSEQRAFFEEHIASWFDDFRNRASSMVTTRFYQGILKVTAAFFADEPVLMDDLEKCLSWRRYEE</sequence>
<keyword evidence="1" id="KW-0143">Chaperone</keyword>
<dbReference type="InterPro" id="IPR050289">
    <property type="entry name" value="TorD/DmsD_chaperones"/>
</dbReference>
<proteinExistence type="predicted"/>
<dbReference type="Pfam" id="PF02613">
    <property type="entry name" value="Nitrate_red_del"/>
    <property type="match status" value="1"/>
</dbReference>
<accession>A0A6L8Q529</accession>